<gene>
    <name evidence="3" type="ORF">LSCM4_07397</name>
</gene>
<accession>A0A836HLR8</accession>
<feature type="compositionally biased region" description="Low complexity" evidence="1">
    <location>
        <begin position="121"/>
        <end position="136"/>
    </location>
</feature>
<keyword evidence="2" id="KW-0812">Transmembrane</keyword>
<dbReference type="EMBL" id="JAFHLR010000008">
    <property type="protein sequence ID" value="KAG5486465.1"/>
    <property type="molecule type" value="Genomic_DNA"/>
</dbReference>
<dbReference type="GeneID" id="92363222"/>
<sequence length="143" mass="15979">MEDDLPSGVGRLRKRLPAALLVATALQEALGSAPVVARAADDAPEPTAYVRRTYKVKVPFFTQYWWVGFLVLFIVFLMFVLVLYAAVQCHFKESEQRRRRKEIEAAQFLMEKSSREDEVASDGGSHASRSGRSASSNPLCVRS</sequence>
<reference evidence="3 4" key="1">
    <citation type="submission" date="2021-02" db="EMBL/GenBank/DDBJ databases">
        <title>Leishmania (Mundinia) orientalis Genome sequencing and assembly.</title>
        <authorList>
            <person name="Almutairi H."/>
            <person name="Gatherer D."/>
        </authorList>
    </citation>
    <scope>NUCLEOTIDE SEQUENCE [LARGE SCALE GENOMIC DNA]</scope>
    <source>
        <strain evidence="3">LSCM4</strain>
    </source>
</reference>
<dbReference type="RefSeq" id="XP_067065531.1">
    <property type="nucleotide sequence ID" value="XM_067209288.1"/>
</dbReference>
<comment type="caution">
    <text evidence="3">The sequence shown here is derived from an EMBL/GenBank/DDBJ whole genome shotgun (WGS) entry which is preliminary data.</text>
</comment>
<evidence type="ECO:0000256" key="1">
    <source>
        <dbReference type="SAM" id="MobiDB-lite"/>
    </source>
</evidence>
<evidence type="ECO:0000256" key="2">
    <source>
        <dbReference type="SAM" id="Phobius"/>
    </source>
</evidence>
<proteinExistence type="predicted"/>
<feature type="transmembrane region" description="Helical" evidence="2">
    <location>
        <begin position="63"/>
        <end position="91"/>
    </location>
</feature>
<name>A0A836HLR8_9TRYP</name>
<dbReference type="Proteomes" id="UP000674143">
    <property type="component" value="Chromosome 8"/>
</dbReference>
<evidence type="ECO:0000313" key="4">
    <source>
        <dbReference type="Proteomes" id="UP000674143"/>
    </source>
</evidence>
<dbReference type="AlphaFoldDB" id="A0A836HLR8"/>
<feature type="region of interest" description="Disordered" evidence="1">
    <location>
        <begin position="112"/>
        <end position="143"/>
    </location>
</feature>
<organism evidence="3 4">
    <name type="scientific">Leishmania orientalis</name>
    <dbReference type="NCBI Taxonomy" id="2249476"/>
    <lineage>
        <taxon>Eukaryota</taxon>
        <taxon>Discoba</taxon>
        <taxon>Euglenozoa</taxon>
        <taxon>Kinetoplastea</taxon>
        <taxon>Metakinetoplastina</taxon>
        <taxon>Trypanosomatida</taxon>
        <taxon>Trypanosomatidae</taxon>
        <taxon>Leishmaniinae</taxon>
        <taxon>Leishmania</taxon>
    </lineage>
</organism>
<evidence type="ECO:0000313" key="3">
    <source>
        <dbReference type="EMBL" id="KAG5486465.1"/>
    </source>
</evidence>
<protein>
    <submittedName>
        <fullName evidence="3">Uncharacterized protein</fullName>
    </submittedName>
</protein>
<dbReference type="KEGG" id="loi:92363222"/>
<keyword evidence="2" id="KW-1133">Transmembrane helix</keyword>
<dbReference type="SMR" id="A0A836HLR8"/>
<keyword evidence="4" id="KW-1185">Reference proteome</keyword>
<keyword evidence="2" id="KW-0472">Membrane</keyword>